<dbReference type="AlphaFoldDB" id="A0A7V5XGY6"/>
<dbReference type="Gene3D" id="3.90.220.20">
    <property type="entry name" value="DNA methylase specificity domains"/>
    <property type="match status" value="2"/>
</dbReference>
<dbReference type="PANTHER" id="PTHR30408:SF12">
    <property type="entry name" value="TYPE I RESTRICTION ENZYME MJAVIII SPECIFICITY SUBUNIT"/>
    <property type="match status" value="1"/>
</dbReference>
<dbReference type="SUPFAM" id="SSF116734">
    <property type="entry name" value="DNA methylase specificity domain"/>
    <property type="match status" value="2"/>
</dbReference>
<dbReference type="Gene3D" id="1.10.287.1120">
    <property type="entry name" value="Bipartite methylase S protein"/>
    <property type="match status" value="1"/>
</dbReference>
<feature type="domain" description="Type I restriction modification DNA specificity" evidence="4">
    <location>
        <begin position="18"/>
        <end position="203"/>
    </location>
</feature>
<keyword evidence="3" id="KW-0238">DNA-binding</keyword>
<evidence type="ECO:0000256" key="1">
    <source>
        <dbReference type="ARBA" id="ARBA00010923"/>
    </source>
</evidence>
<keyword evidence="5" id="KW-0255">Endonuclease</keyword>
<feature type="domain" description="Type I restriction modification DNA specificity" evidence="4">
    <location>
        <begin position="236"/>
        <end position="424"/>
    </location>
</feature>
<name>A0A7V5XGY6_9BACT</name>
<evidence type="ECO:0000256" key="3">
    <source>
        <dbReference type="ARBA" id="ARBA00023125"/>
    </source>
</evidence>
<protein>
    <submittedName>
        <fullName evidence="5">Restriction endonuclease subunit S</fullName>
    </submittedName>
</protein>
<keyword evidence="5" id="KW-0378">Hydrolase</keyword>
<evidence type="ECO:0000259" key="4">
    <source>
        <dbReference type="Pfam" id="PF01420"/>
    </source>
</evidence>
<dbReference type="PANTHER" id="PTHR30408">
    <property type="entry name" value="TYPE-1 RESTRICTION ENZYME ECOKI SPECIFICITY PROTEIN"/>
    <property type="match status" value="1"/>
</dbReference>
<dbReference type="InterPro" id="IPR044946">
    <property type="entry name" value="Restrct_endonuc_typeI_TRD_sf"/>
</dbReference>
<accession>A0A7V5XGY6</accession>
<dbReference type="InterPro" id="IPR000055">
    <property type="entry name" value="Restrct_endonuc_typeI_TRD"/>
</dbReference>
<sequence length="448" mass="51685">MRFRWETEFKETEIGEIPKDWGVKRLGEVLRSLESGNRPKGGALSHDPYGILSIGGENINWDGSLQLENCLRFCEEFYNSLRKGKIEEEDILLVKDGATIGKLAFISKIPEGKAMVNEHVFLLKTDPTKFNSRFLFYFLFSEMGQQQIESSISGSAQGGINKSIQDNIIVISPPLPEQARIATVLSWFDDLIEVKKKQNEILEKTAMAIFKNWFIDFEPFKDDEFVYNEELGREIPKGWEVRAIKEVANISDGVGYKNEDLDEEFDYNNFLLITLNNILEGGGFKPEYRFLNINTDKIREDKVVRELDIVLANKEQTKDGRLLGSPAIVFFPVYYTKSIALFSCNNTRVVPLSEQYRFLLYLDLKINQPYVAEVFHGGTSVWYLHTKSFKDSYKIPLPPLPILQRFHSLVEPLFQKIILNQKQIMTLRKIRDTLLPLLVFGKLRVEEI</sequence>
<keyword evidence="2" id="KW-0680">Restriction system</keyword>
<dbReference type="Pfam" id="PF01420">
    <property type="entry name" value="Methylase_S"/>
    <property type="match status" value="2"/>
</dbReference>
<evidence type="ECO:0000313" key="5">
    <source>
        <dbReference type="EMBL" id="HHQ16254.1"/>
    </source>
</evidence>
<organism evidence="5">
    <name type="scientific">Thermodesulfobacterium geofontis</name>
    <dbReference type="NCBI Taxonomy" id="1295609"/>
    <lineage>
        <taxon>Bacteria</taxon>
        <taxon>Pseudomonadati</taxon>
        <taxon>Thermodesulfobacteriota</taxon>
        <taxon>Thermodesulfobacteria</taxon>
        <taxon>Thermodesulfobacteriales</taxon>
        <taxon>Thermodesulfobacteriaceae</taxon>
        <taxon>Thermodesulfobacterium</taxon>
    </lineage>
</organism>
<dbReference type="GO" id="GO:0004519">
    <property type="term" value="F:endonuclease activity"/>
    <property type="evidence" value="ECO:0007669"/>
    <property type="project" value="UniProtKB-KW"/>
</dbReference>
<keyword evidence="5" id="KW-0540">Nuclease</keyword>
<comment type="caution">
    <text evidence="5">The sequence shown here is derived from an EMBL/GenBank/DDBJ whole genome shotgun (WGS) entry which is preliminary data.</text>
</comment>
<dbReference type="EMBL" id="DRWR01000094">
    <property type="protein sequence ID" value="HHQ16254.1"/>
    <property type="molecule type" value="Genomic_DNA"/>
</dbReference>
<dbReference type="GO" id="GO:0009307">
    <property type="term" value="P:DNA restriction-modification system"/>
    <property type="evidence" value="ECO:0007669"/>
    <property type="project" value="UniProtKB-KW"/>
</dbReference>
<dbReference type="InterPro" id="IPR052021">
    <property type="entry name" value="Type-I_RS_S_subunit"/>
</dbReference>
<dbReference type="GO" id="GO:0003677">
    <property type="term" value="F:DNA binding"/>
    <property type="evidence" value="ECO:0007669"/>
    <property type="project" value="UniProtKB-KW"/>
</dbReference>
<proteinExistence type="inferred from homology"/>
<reference evidence="5" key="1">
    <citation type="journal article" date="2020" name="mSystems">
        <title>Genome- and Community-Level Interaction Insights into Carbon Utilization and Element Cycling Functions of Hydrothermarchaeota in Hydrothermal Sediment.</title>
        <authorList>
            <person name="Zhou Z."/>
            <person name="Liu Y."/>
            <person name="Xu W."/>
            <person name="Pan J."/>
            <person name="Luo Z.H."/>
            <person name="Li M."/>
        </authorList>
    </citation>
    <scope>NUCLEOTIDE SEQUENCE [LARGE SCALE GENOMIC DNA]</scope>
    <source>
        <strain evidence="5">SpSt-106</strain>
    </source>
</reference>
<comment type="similarity">
    <text evidence="1">Belongs to the type-I restriction system S methylase family.</text>
</comment>
<evidence type="ECO:0000256" key="2">
    <source>
        <dbReference type="ARBA" id="ARBA00022747"/>
    </source>
</evidence>
<gene>
    <name evidence="5" type="ORF">ENM15_05510</name>
</gene>